<proteinExistence type="predicted"/>
<protein>
    <submittedName>
        <fullName evidence="2">Translation initiation factor IF-2, chloroplastic-like protein</fullName>
    </submittedName>
</protein>
<dbReference type="Proteomes" id="UP000187203">
    <property type="component" value="Unassembled WGS sequence"/>
</dbReference>
<name>A0A1R3KPR4_9ROSI</name>
<feature type="region of interest" description="Disordered" evidence="1">
    <location>
        <begin position="58"/>
        <end position="94"/>
    </location>
</feature>
<organism evidence="2 3">
    <name type="scientific">Corchorus olitorius</name>
    <dbReference type="NCBI Taxonomy" id="93759"/>
    <lineage>
        <taxon>Eukaryota</taxon>
        <taxon>Viridiplantae</taxon>
        <taxon>Streptophyta</taxon>
        <taxon>Embryophyta</taxon>
        <taxon>Tracheophyta</taxon>
        <taxon>Spermatophyta</taxon>
        <taxon>Magnoliopsida</taxon>
        <taxon>eudicotyledons</taxon>
        <taxon>Gunneridae</taxon>
        <taxon>Pentapetalae</taxon>
        <taxon>rosids</taxon>
        <taxon>malvids</taxon>
        <taxon>Malvales</taxon>
        <taxon>Malvaceae</taxon>
        <taxon>Grewioideae</taxon>
        <taxon>Apeibeae</taxon>
        <taxon>Corchorus</taxon>
    </lineage>
</organism>
<reference evidence="3" key="1">
    <citation type="submission" date="2013-09" db="EMBL/GenBank/DDBJ databases">
        <title>Corchorus olitorius genome sequencing.</title>
        <authorList>
            <person name="Alam M."/>
            <person name="Haque M.S."/>
            <person name="Islam M.S."/>
            <person name="Emdad E.M."/>
            <person name="Islam M.M."/>
            <person name="Ahmed B."/>
            <person name="Halim A."/>
            <person name="Hossen Q.M.M."/>
            <person name="Hossain M.Z."/>
            <person name="Ahmed R."/>
            <person name="Khan M.M."/>
            <person name="Islam R."/>
            <person name="Rashid M.M."/>
            <person name="Khan S.A."/>
            <person name="Rahman M.S."/>
            <person name="Alam M."/>
            <person name="Yahiya A.S."/>
            <person name="Khan M.S."/>
            <person name="Azam M.S."/>
            <person name="Haque T."/>
            <person name="Lashkar M.Z.H."/>
            <person name="Akhand A.I."/>
            <person name="Morshed G."/>
            <person name="Roy S."/>
            <person name="Uddin K.S."/>
            <person name="Rabeya T."/>
            <person name="Hossain A.S."/>
            <person name="Chowdhury A."/>
            <person name="Snigdha A.R."/>
            <person name="Mortoza M.S."/>
            <person name="Matin S.A."/>
            <person name="Hoque S.M.E."/>
            <person name="Islam M.K."/>
            <person name="Roy D.K."/>
            <person name="Haider R."/>
            <person name="Moosa M.M."/>
            <person name="Elias S.M."/>
            <person name="Hasan A.M."/>
            <person name="Jahan S."/>
            <person name="Shafiuddin M."/>
            <person name="Mahmood N."/>
            <person name="Shommy N.S."/>
        </authorList>
    </citation>
    <scope>NUCLEOTIDE SEQUENCE [LARGE SCALE GENOMIC DNA]</scope>
    <source>
        <strain evidence="3">cv. O-4</strain>
    </source>
</reference>
<comment type="caution">
    <text evidence="2">The sequence shown here is derived from an EMBL/GenBank/DDBJ whole genome shotgun (WGS) entry which is preliminary data.</text>
</comment>
<feature type="compositionally biased region" description="Basic residues" evidence="1">
    <location>
        <begin position="26"/>
        <end position="39"/>
    </location>
</feature>
<evidence type="ECO:0000313" key="3">
    <source>
        <dbReference type="Proteomes" id="UP000187203"/>
    </source>
</evidence>
<gene>
    <name evidence="2" type="ORF">COLO4_05838</name>
</gene>
<dbReference type="AlphaFoldDB" id="A0A1R3KPR4"/>
<keyword evidence="2" id="KW-0396">Initiation factor</keyword>
<evidence type="ECO:0000313" key="2">
    <source>
        <dbReference type="EMBL" id="OMP09070.1"/>
    </source>
</evidence>
<keyword evidence="3" id="KW-1185">Reference proteome</keyword>
<keyword evidence="2" id="KW-0648">Protein biosynthesis</keyword>
<sequence length="94" mass="10831">MHSTVANPAINPAATPLFRHPQTRLTKHRKLPNRRGSKRTKIERSRFRRRQPLVGLRGVSGGLTLTQATRTPNQFYGRKLQTRPPSPMNPRQRK</sequence>
<feature type="region of interest" description="Disordered" evidence="1">
    <location>
        <begin position="26"/>
        <end position="46"/>
    </location>
</feature>
<evidence type="ECO:0000256" key="1">
    <source>
        <dbReference type="SAM" id="MobiDB-lite"/>
    </source>
</evidence>
<dbReference type="GO" id="GO:0003743">
    <property type="term" value="F:translation initiation factor activity"/>
    <property type="evidence" value="ECO:0007669"/>
    <property type="project" value="UniProtKB-KW"/>
</dbReference>
<accession>A0A1R3KPR4</accession>
<dbReference type="EMBL" id="AWUE01012483">
    <property type="protein sequence ID" value="OMP09070.1"/>
    <property type="molecule type" value="Genomic_DNA"/>
</dbReference>
<feature type="compositionally biased region" description="Polar residues" evidence="1">
    <location>
        <begin position="63"/>
        <end position="74"/>
    </location>
</feature>